<evidence type="ECO:0000256" key="2">
    <source>
        <dbReference type="ARBA" id="ARBA00023052"/>
    </source>
</evidence>
<keyword evidence="8" id="KW-1185">Reference proteome</keyword>
<sequence>MTKGSDLLVAALENEGVDRIFGIPGEENLDVVESLRASSIQLVLTRHEQAAAFMAATHGRLTGRPGVCISTLGPGALNFSTGAAYAHLGAMPMIMITGQKAIKTARQARFQIVDVIASMKPLTKMTRQIVSAASIPTIVRDAFRVAMEERPGPVHIELPEDVAADEVDPSAAPIIAVHPIERPVAHPAALDRAAEMILAAKRPLIMIGAGGNRPQLVEPLSSFVRRTRLPFFNTQMGKGAVTGGSNLYMGTAALSERDYVHRAIDRADLIIAIGHDTVEKPPFIMGDGGPRVIHIGFTSANVEQVFFPHAEVVGDIGASLALLADRLGGKLDPDPELLNLRQEILVRINDRADEGRFPVTPQRIVHDVRKVMPDDGVVCLDNGMYKIWFARNYRTHVANTLLLDNALATMGAGLPSAMMAAILHPERRILAVCGDGGFMMNSQELETAIRLKLNLVVLILDDSAYGMIRWKQAVDDFPDFGLTFGNPDFVQYAQAYGAKGWRIGATEDLVPTIEAAFNEGGVHVVAVPVDYAENTRVLVDELRGSIPDIEPA</sequence>
<accession>A0A512BZA6</accession>
<dbReference type="InterPro" id="IPR011766">
    <property type="entry name" value="TPP_enzyme_TPP-bd"/>
</dbReference>
<dbReference type="AlphaFoldDB" id="A0A512BZA6"/>
<evidence type="ECO:0000259" key="6">
    <source>
        <dbReference type="Pfam" id="PF02776"/>
    </source>
</evidence>
<evidence type="ECO:0000313" key="7">
    <source>
        <dbReference type="EMBL" id="GEO17285.1"/>
    </source>
</evidence>
<dbReference type="EMBL" id="BJYU01000098">
    <property type="protein sequence ID" value="GEO17285.1"/>
    <property type="molecule type" value="Genomic_DNA"/>
</dbReference>
<evidence type="ECO:0000256" key="3">
    <source>
        <dbReference type="RuleBase" id="RU362132"/>
    </source>
</evidence>
<dbReference type="GO" id="GO:0050660">
    <property type="term" value="F:flavin adenine dinucleotide binding"/>
    <property type="evidence" value="ECO:0007669"/>
    <property type="project" value="TreeGrafter"/>
</dbReference>
<dbReference type="FunFam" id="3.40.50.970:FF:000007">
    <property type="entry name" value="Acetolactate synthase"/>
    <property type="match status" value="1"/>
</dbReference>
<reference evidence="7 8" key="1">
    <citation type="submission" date="2019-07" db="EMBL/GenBank/DDBJ databases">
        <title>Whole genome shotgun sequence of Microvirga aerophila NBRC 106136.</title>
        <authorList>
            <person name="Hosoyama A."/>
            <person name="Uohara A."/>
            <person name="Ohji S."/>
            <person name="Ichikawa N."/>
        </authorList>
    </citation>
    <scope>NUCLEOTIDE SEQUENCE [LARGE SCALE GENOMIC DNA]</scope>
    <source>
        <strain evidence="7 8">NBRC 106136</strain>
    </source>
</reference>
<dbReference type="GO" id="GO:0003984">
    <property type="term" value="F:acetolactate synthase activity"/>
    <property type="evidence" value="ECO:0007669"/>
    <property type="project" value="TreeGrafter"/>
</dbReference>
<organism evidence="7 8">
    <name type="scientific">Microvirga aerophila</name>
    <dbReference type="NCBI Taxonomy" id="670291"/>
    <lineage>
        <taxon>Bacteria</taxon>
        <taxon>Pseudomonadati</taxon>
        <taxon>Pseudomonadota</taxon>
        <taxon>Alphaproteobacteria</taxon>
        <taxon>Hyphomicrobiales</taxon>
        <taxon>Methylobacteriaceae</taxon>
        <taxon>Microvirga</taxon>
    </lineage>
</organism>
<feature type="domain" description="Thiamine pyrophosphate enzyme N-terminal TPP-binding" evidence="6">
    <location>
        <begin position="3"/>
        <end position="115"/>
    </location>
</feature>
<dbReference type="InterPro" id="IPR045229">
    <property type="entry name" value="TPP_enz"/>
</dbReference>
<proteinExistence type="inferred from homology"/>
<dbReference type="GO" id="GO:0009099">
    <property type="term" value="P:L-valine biosynthetic process"/>
    <property type="evidence" value="ECO:0007669"/>
    <property type="project" value="TreeGrafter"/>
</dbReference>
<dbReference type="InterPro" id="IPR012001">
    <property type="entry name" value="Thiamin_PyroP_enz_TPP-bd_dom"/>
</dbReference>
<comment type="caution">
    <text evidence="7">The sequence shown here is derived from an EMBL/GenBank/DDBJ whole genome shotgun (WGS) entry which is preliminary data.</text>
</comment>
<dbReference type="GO" id="GO:0000287">
    <property type="term" value="F:magnesium ion binding"/>
    <property type="evidence" value="ECO:0007669"/>
    <property type="project" value="InterPro"/>
</dbReference>
<dbReference type="SUPFAM" id="SSF52518">
    <property type="entry name" value="Thiamin diphosphate-binding fold (THDP-binding)"/>
    <property type="match status" value="2"/>
</dbReference>
<dbReference type="GO" id="GO:0030976">
    <property type="term" value="F:thiamine pyrophosphate binding"/>
    <property type="evidence" value="ECO:0007669"/>
    <property type="project" value="InterPro"/>
</dbReference>
<dbReference type="InterPro" id="IPR029035">
    <property type="entry name" value="DHS-like_NAD/FAD-binding_dom"/>
</dbReference>
<evidence type="ECO:0000259" key="4">
    <source>
        <dbReference type="Pfam" id="PF00205"/>
    </source>
</evidence>
<dbReference type="SUPFAM" id="SSF52467">
    <property type="entry name" value="DHS-like NAD/FAD-binding domain"/>
    <property type="match status" value="1"/>
</dbReference>
<dbReference type="InterPro" id="IPR029061">
    <property type="entry name" value="THDP-binding"/>
</dbReference>
<dbReference type="InterPro" id="IPR012000">
    <property type="entry name" value="Thiamin_PyroP_enz_cen_dom"/>
</dbReference>
<dbReference type="GO" id="GO:0005948">
    <property type="term" value="C:acetolactate synthase complex"/>
    <property type="evidence" value="ECO:0007669"/>
    <property type="project" value="TreeGrafter"/>
</dbReference>
<dbReference type="Pfam" id="PF02776">
    <property type="entry name" value="TPP_enzyme_N"/>
    <property type="match status" value="1"/>
</dbReference>
<dbReference type="GO" id="GO:0009097">
    <property type="term" value="P:isoleucine biosynthetic process"/>
    <property type="evidence" value="ECO:0007669"/>
    <property type="project" value="TreeGrafter"/>
</dbReference>
<dbReference type="NCBIfam" id="NF006187">
    <property type="entry name" value="PRK08322.1"/>
    <property type="match status" value="1"/>
</dbReference>
<dbReference type="CDD" id="cd02010">
    <property type="entry name" value="TPP_ALS"/>
    <property type="match status" value="1"/>
</dbReference>
<dbReference type="Proteomes" id="UP000321085">
    <property type="component" value="Unassembled WGS sequence"/>
</dbReference>
<dbReference type="RefSeq" id="WP_147022272.1">
    <property type="nucleotide sequence ID" value="NZ_BJYU01000098.1"/>
</dbReference>
<protein>
    <submittedName>
        <fullName evidence="7">Acetolactate synthase</fullName>
    </submittedName>
</protein>
<feature type="domain" description="Thiamine pyrophosphate enzyme central" evidence="4">
    <location>
        <begin position="190"/>
        <end position="321"/>
    </location>
</feature>
<comment type="similarity">
    <text evidence="1 3">Belongs to the TPP enzyme family.</text>
</comment>
<dbReference type="Pfam" id="PF02775">
    <property type="entry name" value="TPP_enzyme_C"/>
    <property type="match status" value="1"/>
</dbReference>
<dbReference type="CDD" id="cd07035">
    <property type="entry name" value="TPP_PYR_POX_like"/>
    <property type="match status" value="1"/>
</dbReference>
<dbReference type="Pfam" id="PF00205">
    <property type="entry name" value="TPP_enzyme_M"/>
    <property type="match status" value="1"/>
</dbReference>
<feature type="domain" description="Thiamine pyrophosphate enzyme TPP-binding" evidence="5">
    <location>
        <begin position="381"/>
        <end position="527"/>
    </location>
</feature>
<evidence type="ECO:0000256" key="1">
    <source>
        <dbReference type="ARBA" id="ARBA00007812"/>
    </source>
</evidence>
<gene>
    <name evidence="7" type="ORF">MAE02_49810</name>
</gene>
<dbReference type="PANTHER" id="PTHR18968">
    <property type="entry name" value="THIAMINE PYROPHOSPHATE ENZYMES"/>
    <property type="match status" value="1"/>
</dbReference>
<dbReference type="PANTHER" id="PTHR18968:SF129">
    <property type="entry name" value="ACETOLACTATE SYNTHASE"/>
    <property type="match status" value="1"/>
</dbReference>
<keyword evidence="2 3" id="KW-0786">Thiamine pyrophosphate</keyword>
<dbReference type="Gene3D" id="3.40.50.1220">
    <property type="entry name" value="TPP-binding domain"/>
    <property type="match status" value="1"/>
</dbReference>
<dbReference type="Gene3D" id="3.40.50.970">
    <property type="match status" value="2"/>
</dbReference>
<evidence type="ECO:0000313" key="8">
    <source>
        <dbReference type="Proteomes" id="UP000321085"/>
    </source>
</evidence>
<name>A0A512BZA6_9HYPH</name>
<evidence type="ECO:0000259" key="5">
    <source>
        <dbReference type="Pfam" id="PF02775"/>
    </source>
</evidence>